<organism evidence="2 3">
    <name type="scientific">Collimonas arenae</name>
    <dbReference type="NCBI Taxonomy" id="279058"/>
    <lineage>
        <taxon>Bacteria</taxon>
        <taxon>Pseudomonadati</taxon>
        <taxon>Pseudomonadota</taxon>
        <taxon>Betaproteobacteria</taxon>
        <taxon>Burkholderiales</taxon>
        <taxon>Oxalobacteraceae</taxon>
        <taxon>Collimonas</taxon>
    </lineage>
</organism>
<feature type="region of interest" description="Disordered" evidence="1">
    <location>
        <begin position="29"/>
        <end position="50"/>
    </location>
</feature>
<gene>
    <name evidence="2" type="ORF">LT85_p001</name>
</gene>
<dbReference type="KEGG" id="care:LT85_p001"/>
<dbReference type="EMBL" id="CP009963">
    <property type="protein sequence ID" value="AIY44180.1"/>
    <property type="molecule type" value="Genomic_DNA"/>
</dbReference>
<keyword evidence="3" id="KW-1185">Reference proteome</keyword>
<evidence type="ECO:0000313" key="3">
    <source>
        <dbReference type="Proteomes" id="UP000030302"/>
    </source>
</evidence>
<dbReference type="AlphaFoldDB" id="A0A0A1FKC6"/>
<accession>A0A0A1FKC6</accession>
<keyword evidence="2" id="KW-0614">Plasmid</keyword>
<reference evidence="3" key="1">
    <citation type="journal article" date="2014" name="Soil Biol. Biochem.">
        <title>Structure and function of bacterial communities in ageing soils: Insights from the Mendocino ecological staircase.</title>
        <authorList>
            <person name="Uroz S."/>
            <person name="Tech J.J."/>
            <person name="Sawaya N.A."/>
            <person name="Frey-Klett P."/>
            <person name="Leveau J.H.J."/>
        </authorList>
    </citation>
    <scope>NUCLEOTIDE SEQUENCE [LARGE SCALE GENOMIC DNA]</scope>
    <source>
        <strain evidence="3">Cal35</strain>
        <plasmid evidence="3">unnamed</plasmid>
    </source>
</reference>
<geneLocation type="plasmid" evidence="2 3">
    <name>unnamed</name>
</geneLocation>
<evidence type="ECO:0000256" key="1">
    <source>
        <dbReference type="SAM" id="MobiDB-lite"/>
    </source>
</evidence>
<feature type="region of interest" description="Disordered" evidence="1">
    <location>
        <begin position="91"/>
        <end position="116"/>
    </location>
</feature>
<name>A0A0A1FKC6_9BURK</name>
<dbReference type="RefSeq" id="WP_040126117.1">
    <property type="nucleotide sequence ID" value="NZ_CP009963.1"/>
</dbReference>
<protein>
    <submittedName>
        <fullName evidence="2">Uncharacterized protein</fullName>
    </submittedName>
</protein>
<dbReference type="Proteomes" id="UP000030302">
    <property type="component" value="Plasmid unnamed"/>
</dbReference>
<dbReference type="HOGENOM" id="CLU_2092617_0_0_4"/>
<sequence>MSVRILAAGTRSTARRSYLVEQLAGAAAGGGSLQLAPDLRSEQPGRTPGAGCAGAAHSCSSMSVRILAAGTRSTARRSYLVEQLAGAAAGGGSLQLAPDLRSEQPGRTPGVCSDQT</sequence>
<proteinExistence type="predicted"/>
<evidence type="ECO:0000313" key="2">
    <source>
        <dbReference type="EMBL" id="AIY44180.1"/>
    </source>
</evidence>